<dbReference type="GO" id="GO:0006402">
    <property type="term" value="P:mRNA catabolic process"/>
    <property type="evidence" value="ECO:0007669"/>
    <property type="project" value="TreeGrafter"/>
</dbReference>
<proteinExistence type="predicted"/>
<dbReference type="SMART" id="SM00955">
    <property type="entry name" value="RNB"/>
    <property type="match status" value="1"/>
</dbReference>
<dbReference type="EMBL" id="LR134350">
    <property type="protein sequence ID" value="VEG28143.1"/>
    <property type="molecule type" value="Genomic_DNA"/>
</dbReference>
<dbReference type="PANTHER" id="PTHR23355">
    <property type="entry name" value="RIBONUCLEASE"/>
    <property type="match status" value="1"/>
</dbReference>
<dbReference type="GO" id="GO:0008859">
    <property type="term" value="F:exoribonuclease II activity"/>
    <property type="evidence" value="ECO:0007669"/>
    <property type="project" value="UniProtKB-EC"/>
</dbReference>
<dbReference type="AlphaFoldDB" id="A0A3S4SMX6"/>
<dbReference type="InterPro" id="IPR001900">
    <property type="entry name" value="RNase_II/R"/>
</dbReference>
<feature type="domain" description="RNB" evidence="1">
    <location>
        <begin position="61"/>
        <end position="414"/>
    </location>
</feature>
<keyword evidence="2" id="KW-0378">Hydrolase</keyword>
<dbReference type="SUPFAM" id="SSF50249">
    <property type="entry name" value="Nucleic acid-binding proteins"/>
    <property type="match status" value="1"/>
</dbReference>
<dbReference type="OrthoDB" id="5800376at2"/>
<evidence type="ECO:0000259" key="1">
    <source>
        <dbReference type="SMART" id="SM00955"/>
    </source>
</evidence>
<keyword evidence="3" id="KW-1185">Reference proteome</keyword>
<dbReference type="InterPro" id="IPR050180">
    <property type="entry name" value="RNR_Ribonuclease"/>
</dbReference>
<evidence type="ECO:0000313" key="2">
    <source>
        <dbReference type="EMBL" id="VEG28143.1"/>
    </source>
</evidence>
<sequence>MPISRLTPSTAPPQSVAAALTALRHRLEVPEEFSPQALAEAERAARAWAQDGPRRLLDEGARDARDIPLVTIDPPGSMDLDQALALERLDPPTRDGASYRVTYAIASLATFVEPGGALDSELTARGATVYAPDRSVPLHPEVLSHDAASLLPDLDRPACLWTIELDAEGRHLSARVERALVRSRARLTYAQVQAALDAGATGSSDPSTGLPASVPSDLPGLLRTIGLLRSGREAARGGVSLAIPEQEVEQVDPADPGAGYRLVLRAPLPVEEWNAQISLLTGMCAAQIMIRAGVGILRTMPPAGAEDYARLRRVAAALGIHWPSSLSYPELVRGLDRTVPAHLAFMDQAASLFRGAGYLAFGVNGVAVPQEDEAADTEEAVHAAIAARYAHVTAPLRRLVDRYGEEVCVAASAGRPVPAWVRSALPGLPEVMETTGRRGRAVTRGALEAVEALVLQGRQGEVFDGVITSVRGDRGEIVLPEAAVIGSVRAEDGRPLPVGRPVRVRLAEVDVEAASLDLRLV</sequence>
<dbReference type="RefSeq" id="WP_126382477.1">
    <property type="nucleotide sequence ID" value="NZ_LR134350.1"/>
</dbReference>
<dbReference type="EC" id="3.1.13.1" evidence="2"/>
<dbReference type="Pfam" id="PF18614">
    <property type="entry name" value="RNase_II_C_S1"/>
    <property type="match status" value="1"/>
</dbReference>
<dbReference type="GO" id="GO:0003723">
    <property type="term" value="F:RNA binding"/>
    <property type="evidence" value="ECO:0007669"/>
    <property type="project" value="InterPro"/>
</dbReference>
<dbReference type="KEGG" id="ahw:NCTC11636_01388"/>
<gene>
    <name evidence="2" type="primary">rnr</name>
    <name evidence="2" type="ORF">NCTC11636_01388</name>
</gene>
<dbReference type="InterPro" id="IPR012340">
    <property type="entry name" value="NA-bd_OB-fold"/>
</dbReference>
<protein>
    <submittedName>
        <fullName evidence="2">Ribonuclease R</fullName>
        <ecNumber evidence="2">3.1.13.1</ecNumber>
    </submittedName>
</protein>
<evidence type="ECO:0000313" key="3">
    <source>
        <dbReference type="Proteomes" id="UP000266895"/>
    </source>
</evidence>
<name>A0A3S4SMX6_9ACTO</name>
<dbReference type="PANTHER" id="PTHR23355:SF9">
    <property type="entry name" value="DIS3-LIKE EXONUCLEASE 2"/>
    <property type="match status" value="1"/>
</dbReference>
<accession>A0A3S4SMX6</accession>
<dbReference type="InterPro" id="IPR040596">
    <property type="entry name" value="RNase_II_C_S1"/>
</dbReference>
<organism evidence="2 3">
    <name type="scientific">Actinomyces howellii</name>
    <dbReference type="NCBI Taxonomy" id="52771"/>
    <lineage>
        <taxon>Bacteria</taxon>
        <taxon>Bacillati</taxon>
        <taxon>Actinomycetota</taxon>
        <taxon>Actinomycetes</taxon>
        <taxon>Actinomycetales</taxon>
        <taxon>Actinomycetaceae</taxon>
        <taxon>Actinomyces</taxon>
    </lineage>
</organism>
<dbReference type="Proteomes" id="UP000266895">
    <property type="component" value="Chromosome"/>
</dbReference>
<reference evidence="2 3" key="1">
    <citation type="submission" date="2018-12" db="EMBL/GenBank/DDBJ databases">
        <authorList>
            <consortium name="Pathogen Informatics"/>
        </authorList>
    </citation>
    <scope>NUCLEOTIDE SEQUENCE [LARGE SCALE GENOMIC DNA]</scope>
    <source>
        <strain evidence="2 3">NCTC11636</strain>
    </source>
</reference>
<dbReference type="Pfam" id="PF00773">
    <property type="entry name" value="RNB"/>
    <property type="match status" value="1"/>
</dbReference>